<dbReference type="WBParaSite" id="Pan_g20602.t1">
    <property type="protein sequence ID" value="Pan_g20602.t1"/>
    <property type="gene ID" value="Pan_g20602"/>
</dbReference>
<dbReference type="Proteomes" id="UP000492821">
    <property type="component" value="Unassembled WGS sequence"/>
</dbReference>
<dbReference type="PANTHER" id="PTHR46089:SF2">
    <property type="entry name" value="ALSIN HOMOLOG"/>
    <property type="match status" value="1"/>
</dbReference>
<dbReference type="GO" id="GO:0031267">
    <property type="term" value="F:small GTPase binding"/>
    <property type="evidence" value="ECO:0007669"/>
    <property type="project" value="TreeGrafter"/>
</dbReference>
<accession>A0A7E4VGP2</accession>
<evidence type="ECO:0000256" key="1">
    <source>
        <dbReference type="ARBA" id="ARBA00022737"/>
    </source>
</evidence>
<dbReference type="SUPFAM" id="SSF82185">
    <property type="entry name" value="Histone H3 K4-specific methyltransferase SET7/9 N-terminal domain"/>
    <property type="match status" value="2"/>
</dbReference>
<dbReference type="GO" id="GO:0005737">
    <property type="term" value="C:cytoplasm"/>
    <property type="evidence" value="ECO:0007669"/>
    <property type="project" value="TreeGrafter"/>
</dbReference>
<keyword evidence="1" id="KW-0677">Repeat</keyword>
<protein>
    <submittedName>
        <fullName evidence="3">MORN repeat-containing protein</fullName>
    </submittedName>
</protein>
<dbReference type="Gene3D" id="2.20.110.10">
    <property type="entry name" value="Histone H3 K4-specific methyltransferase SET7/9 N-terminal domain"/>
    <property type="match status" value="3"/>
</dbReference>
<sequence>MERKMVQFQGEASLAANFWKYFDRTIERNSNFAKQTCREVIELQKFVTEDIQLSKPSRLVIWSSTSNPNGTSLKIKESDAGAAYFPWRNVLGATSSGVVLAVFSDAIAVLLKNQAFVLDTPLVWVQNVAATALAESADDSEKAGNDLIVKLIAPEHEFLVEFPVIEMKNDLLAAFSSSLIYYKEKNDLCIFDDQPRLNGVPVKRTGMYEFSTAHPIYKGARYTGEWKNGKPHGEGLMIFTDGKEYKGSFVHGEIHGYGEMTVPEDRKSVSPMASVFYTQAISDRVHHFKGRWKSGKLNGLAVILYVNGDKYEGYCVNGKPHGHGVHRSVDSAGALAIYVGGWSNGQRHGYGVYSVSKDRYLGMWNNGQRHDRGCHITIDGVFHEGIFDRDRFTRGRLVTDSSPRISFEGDFEKLGYAAGKGKLKLTPDVVIDGTMNGQILSDSLNITHAVCKRTPQQERDSHGGVNTAMAESMLIDFSWGQ</sequence>
<keyword evidence="2" id="KW-1185">Reference proteome</keyword>
<dbReference type="InterPro" id="IPR003409">
    <property type="entry name" value="MORN"/>
</dbReference>
<dbReference type="AlphaFoldDB" id="A0A7E4VGP2"/>
<dbReference type="InterPro" id="IPR051984">
    <property type="entry name" value="Alsin"/>
</dbReference>
<dbReference type="PANTHER" id="PTHR46089">
    <property type="entry name" value="ALSIN HOMOLOG"/>
    <property type="match status" value="1"/>
</dbReference>
<dbReference type="GO" id="GO:0016197">
    <property type="term" value="P:endosomal transport"/>
    <property type="evidence" value="ECO:0007669"/>
    <property type="project" value="TreeGrafter"/>
</dbReference>
<proteinExistence type="predicted"/>
<dbReference type="Pfam" id="PF02493">
    <property type="entry name" value="MORN"/>
    <property type="match status" value="6"/>
</dbReference>
<evidence type="ECO:0000313" key="2">
    <source>
        <dbReference type="Proteomes" id="UP000492821"/>
    </source>
</evidence>
<organism evidence="2 3">
    <name type="scientific">Panagrellus redivivus</name>
    <name type="common">Microworm</name>
    <dbReference type="NCBI Taxonomy" id="6233"/>
    <lineage>
        <taxon>Eukaryota</taxon>
        <taxon>Metazoa</taxon>
        <taxon>Ecdysozoa</taxon>
        <taxon>Nematoda</taxon>
        <taxon>Chromadorea</taxon>
        <taxon>Rhabditida</taxon>
        <taxon>Tylenchina</taxon>
        <taxon>Panagrolaimomorpha</taxon>
        <taxon>Panagrolaimoidea</taxon>
        <taxon>Panagrolaimidae</taxon>
        <taxon>Panagrellus</taxon>
    </lineage>
</organism>
<dbReference type="GO" id="GO:0005085">
    <property type="term" value="F:guanyl-nucleotide exchange factor activity"/>
    <property type="evidence" value="ECO:0007669"/>
    <property type="project" value="TreeGrafter"/>
</dbReference>
<dbReference type="SMART" id="SM00698">
    <property type="entry name" value="MORN"/>
    <property type="match status" value="5"/>
</dbReference>
<reference evidence="3" key="2">
    <citation type="submission" date="2020-10" db="UniProtKB">
        <authorList>
            <consortium name="WormBaseParasite"/>
        </authorList>
    </citation>
    <scope>IDENTIFICATION</scope>
</reference>
<evidence type="ECO:0000313" key="3">
    <source>
        <dbReference type="WBParaSite" id="Pan_g20602.t1"/>
    </source>
</evidence>
<name>A0A7E4VGP2_PANRE</name>
<reference evidence="2" key="1">
    <citation type="journal article" date="2013" name="Genetics">
        <title>The draft genome and transcriptome of Panagrellus redivivus are shaped by the harsh demands of a free-living lifestyle.</title>
        <authorList>
            <person name="Srinivasan J."/>
            <person name="Dillman A.R."/>
            <person name="Macchietto M.G."/>
            <person name="Heikkinen L."/>
            <person name="Lakso M."/>
            <person name="Fracchia K.M."/>
            <person name="Antoshechkin I."/>
            <person name="Mortazavi A."/>
            <person name="Wong G."/>
            <person name="Sternberg P.W."/>
        </authorList>
    </citation>
    <scope>NUCLEOTIDE SEQUENCE [LARGE SCALE GENOMIC DNA]</scope>
    <source>
        <strain evidence="2">MT8872</strain>
    </source>
</reference>